<comment type="subcellular location">
    <subcellularLocation>
        <location evidence="1">Nucleus</location>
    </subcellularLocation>
</comment>
<dbReference type="Proteomes" id="UP001174677">
    <property type="component" value="Chromosome 6"/>
</dbReference>
<dbReference type="FunFam" id="1.10.3180.10:FF:000002">
    <property type="entry name" value="Ethylene insensitive 3-like 1"/>
    <property type="match status" value="1"/>
</dbReference>
<dbReference type="InterPro" id="IPR047091">
    <property type="entry name" value="EIN3-like_DNA-bd"/>
</dbReference>
<dbReference type="SUPFAM" id="SSF116768">
    <property type="entry name" value="DNA-binding domain of EIN3-like"/>
    <property type="match status" value="1"/>
</dbReference>
<dbReference type="GO" id="GO:0003700">
    <property type="term" value="F:DNA-binding transcription factor activity"/>
    <property type="evidence" value="ECO:0007669"/>
    <property type="project" value="InterPro"/>
</dbReference>
<dbReference type="EMBL" id="JARPOI010000006">
    <property type="protein sequence ID" value="KAJ9178603.1"/>
    <property type="molecule type" value="Genomic_DNA"/>
</dbReference>
<dbReference type="PANTHER" id="PTHR33305:SF11">
    <property type="entry name" value="PROTEIN ETHYLENE INSENSITIVE 3"/>
    <property type="match status" value="1"/>
</dbReference>
<keyword evidence="4" id="KW-0238">DNA-binding</keyword>
<dbReference type="SMR" id="A0A0M4IZC2"/>
<evidence type="ECO:0000256" key="4">
    <source>
        <dbReference type="ARBA" id="ARBA00023125"/>
    </source>
</evidence>
<feature type="domain" description="Ethylene insensitive 3-like DNA-binding" evidence="7">
    <location>
        <begin position="47"/>
        <end position="294"/>
    </location>
</feature>
<evidence type="ECO:0000313" key="10">
    <source>
        <dbReference type="Proteomes" id="UP001174677"/>
    </source>
</evidence>
<dbReference type="InterPro" id="IPR006957">
    <property type="entry name" value="EIN3"/>
</dbReference>
<dbReference type="GO" id="GO:0005634">
    <property type="term" value="C:nucleus"/>
    <property type="evidence" value="ECO:0007669"/>
    <property type="project" value="UniProtKB-SubCell"/>
</dbReference>
<dbReference type="Gene3D" id="1.10.3180.10">
    <property type="entry name" value="DNA-binding domain of EIN3-like"/>
    <property type="match status" value="2"/>
</dbReference>
<evidence type="ECO:0000259" key="7">
    <source>
        <dbReference type="Pfam" id="PF04873"/>
    </source>
</evidence>
<feature type="region of interest" description="Disordered" evidence="6">
    <location>
        <begin position="65"/>
        <end position="90"/>
    </location>
</feature>
<dbReference type="PANTHER" id="PTHR33305">
    <property type="entry name" value="ETHYLENE INSENSITIVE 3-LIKE 2 PROTEIN"/>
    <property type="match status" value="1"/>
</dbReference>
<reference evidence="9" key="2">
    <citation type="journal article" date="2023" name="Plant Biotechnol. J.">
        <title>Chromosome-level wild Hevea brasiliensis genome provides new tools for genomic-assisted breeding and valuable loci to elevate rubber yield.</title>
        <authorList>
            <person name="Cheng H."/>
            <person name="Song X."/>
            <person name="Hu Y."/>
            <person name="Wu T."/>
            <person name="Yang Q."/>
            <person name="An Z."/>
            <person name="Feng S."/>
            <person name="Deng Z."/>
            <person name="Wu W."/>
            <person name="Zeng X."/>
            <person name="Tu M."/>
            <person name="Wang X."/>
            <person name="Huang H."/>
        </authorList>
    </citation>
    <scope>NUCLEOTIDE SEQUENCE</scope>
    <source>
        <strain evidence="9">MT/VB/25A 57/8</strain>
    </source>
</reference>
<dbReference type="GO" id="GO:0009873">
    <property type="term" value="P:ethylene-activated signaling pathway"/>
    <property type="evidence" value="ECO:0007669"/>
    <property type="project" value="UniProtKB-KW"/>
</dbReference>
<evidence type="ECO:0000256" key="1">
    <source>
        <dbReference type="ARBA" id="ARBA00004123"/>
    </source>
</evidence>
<dbReference type="InterPro" id="IPR023278">
    <property type="entry name" value="Ethylene_insens-like_DNA-bd"/>
</dbReference>
<feature type="region of interest" description="Disordered" evidence="6">
    <location>
        <begin position="19"/>
        <end position="42"/>
    </location>
</feature>
<feature type="compositionally biased region" description="Acidic residues" evidence="6">
    <location>
        <begin position="33"/>
        <end position="42"/>
    </location>
</feature>
<dbReference type="AlphaFoldDB" id="A0A0M4IZC2"/>
<dbReference type="EMBL" id="KR013139">
    <property type="protein sequence ID" value="ALD47592.1"/>
    <property type="molecule type" value="mRNA"/>
</dbReference>
<evidence type="ECO:0000313" key="9">
    <source>
        <dbReference type="EMBL" id="KAJ9178603.1"/>
    </source>
</evidence>
<keyword evidence="3" id="KW-0936">Ethylene signaling pathway</keyword>
<comment type="similarity">
    <text evidence="2">Belongs to the EIN3 family.</text>
</comment>
<gene>
    <name evidence="9" type="ORF">P3X46_010474</name>
</gene>
<accession>A0A0M4IZC2</accession>
<feature type="compositionally biased region" description="Basic and acidic residues" evidence="6">
    <location>
        <begin position="65"/>
        <end position="77"/>
    </location>
</feature>
<dbReference type="GO" id="GO:0000976">
    <property type="term" value="F:transcription cis-regulatory region binding"/>
    <property type="evidence" value="ECO:0007669"/>
    <property type="project" value="UniProtKB-ARBA"/>
</dbReference>
<organism evidence="8">
    <name type="scientific">Hevea brasiliensis</name>
    <name type="common">Para rubber tree</name>
    <name type="synonym">Siphonia brasiliensis</name>
    <dbReference type="NCBI Taxonomy" id="3981"/>
    <lineage>
        <taxon>Eukaryota</taxon>
        <taxon>Viridiplantae</taxon>
        <taxon>Streptophyta</taxon>
        <taxon>Embryophyta</taxon>
        <taxon>Tracheophyta</taxon>
        <taxon>Spermatophyta</taxon>
        <taxon>Magnoliopsida</taxon>
        <taxon>eudicotyledons</taxon>
        <taxon>Gunneridae</taxon>
        <taxon>Pentapetalae</taxon>
        <taxon>rosids</taxon>
        <taxon>fabids</taxon>
        <taxon>Malpighiales</taxon>
        <taxon>Euphorbiaceae</taxon>
        <taxon>Crotonoideae</taxon>
        <taxon>Micrandreae</taxon>
        <taxon>Hevea</taxon>
    </lineage>
</organism>
<evidence type="ECO:0000256" key="3">
    <source>
        <dbReference type="ARBA" id="ARBA00022745"/>
    </source>
</evidence>
<keyword evidence="10" id="KW-1185">Reference proteome</keyword>
<evidence type="ECO:0000256" key="2">
    <source>
        <dbReference type="ARBA" id="ARBA00009416"/>
    </source>
</evidence>
<dbReference type="FunFam" id="1.10.3180.10:FF:000001">
    <property type="entry name" value="Ethylene insensitive 3-like 1"/>
    <property type="match status" value="1"/>
</dbReference>
<reference evidence="8" key="1">
    <citation type="submission" date="2015-03" db="EMBL/GenBank/DDBJ databases">
        <title>Identification and characterization of the EIM3/EIL gene family in Hevea brasiliensis.</title>
        <authorList>
            <person name="Yang Z.-P."/>
            <person name="Li H.-L."/>
            <person name="Guo D."/>
            <person name="Peng S.-Q."/>
        </authorList>
    </citation>
    <scope>NUCLEOTIDE SEQUENCE</scope>
</reference>
<name>A0A0M4IZC2_HEVBR</name>
<dbReference type="KEGG" id="hbr:110672500"/>
<dbReference type="EMBL" id="JARPOI010000006">
    <property type="protein sequence ID" value="KAJ9178604.1"/>
    <property type="molecule type" value="Genomic_DNA"/>
</dbReference>
<evidence type="ECO:0000313" key="8">
    <source>
        <dbReference type="EMBL" id="ALD47592.1"/>
    </source>
</evidence>
<keyword evidence="5" id="KW-0539">Nucleus</keyword>
<protein>
    <submittedName>
        <fullName evidence="8">Ethylene-insensitive3/ethylene-insensitive3-like protein</fullName>
    </submittedName>
</protein>
<evidence type="ECO:0000256" key="5">
    <source>
        <dbReference type="ARBA" id="ARBA00023242"/>
    </source>
</evidence>
<proteinExistence type="evidence at transcript level"/>
<dbReference type="OrthoDB" id="2017676at2759"/>
<sequence>MMMFDEMGFCGDMDFFSAPLGEDGAAPQAEPEPTVEDDYSDEEIDVDELERRMWRDKMRLKRLKEQNKSKEGVDIAKQRQSQEQARRKKMSRAQDGILKYMLKMMEVCKAQGFVYGIIPEKGKPVTGASDNLREWWKDKVRFDRNGPAAIAKYQADNSIPGKNEGCNSIGPTPHTLQELQDTTLGSLLSALMQHCDPPQRRFPLEKGVPPPWWPTGNEEWWPQLGLPKDQGPPPYKKPHDLKKAWKVGVLTAVIKHMSPDIAKIRKLVRQSKCLQDKMTAKESATWLAIINQEEALARELYPDSCPPLSSGGSGSLVIHDCSEYDVDGVEDEPNFDVQECKPENLSSSSMGMDRMRERMPLRQPYPIKGEIITNVDFIRKRKPSSDMNVIVDQKIYTCEFVQCPYSQLRLAFHDRTSRDNHQLTCPYRSSSLEFAGSNFHVNEVKPMIFSQPCAQPKPAVPMVNSASPAFDLSGVPEDGQKMINELMSIYDTNIQGNKNASSGNNGVAECHNIFQQKIHHQPDNYFRGQGNMMEGTIFEESNIHSNHQMFSQDGCQFDRFKSLNPAFESNQHSNNHNNNSNSFNLMFGSPFDLSSFDYKEDLQGLAMDSLPKQQDVSGWF</sequence>
<evidence type="ECO:0000256" key="6">
    <source>
        <dbReference type="SAM" id="MobiDB-lite"/>
    </source>
</evidence>
<dbReference type="Pfam" id="PF04873">
    <property type="entry name" value="EIN3_DNA-bd"/>
    <property type="match status" value="1"/>
</dbReference>